<dbReference type="PANTHER" id="PTHR31061:SF37">
    <property type="entry name" value="HEPARAN-ALPHA-GLUCOSAMINIDE N-ACETYLTRANSFERASE"/>
    <property type="match status" value="1"/>
</dbReference>
<proteinExistence type="predicted"/>
<dbReference type="Pfam" id="PF07786">
    <property type="entry name" value="HGSNAT_cat"/>
    <property type="match status" value="1"/>
</dbReference>
<evidence type="ECO:0000259" key="2">
    <source>
        <dbReference type="Pfam" id="PF07786"/>
    </source>
</evidence>
<keyword evidence="1" id="KW-1133">Transmembrane helix</keyword>
<feature type="transmembrane region" description="Helical" evidence="1">
    <location>
        <begin position="539"/>
        <end position="558"/>
    </location>
</feature>
<dbReference type="AlphaFoldDB" id="A0A3Q4B037"/>
<keyword evidence="1" id="KW-0472">Membrane</keyword>
<feature type="transmembrane region" description="Helical" evidence="1">
    <location>
        <begin position="607"/>
        <end position="625"/>
    </location>
</feature>
<dbReference type="Ensembl" id="ENSMMOT00000010793.1">
    <property type="protein sequence ID" value="ENSMMOP00000010610.1"/>
    <property type="gene ID" value="ENSMMOG00000008182.1"/>
</dbReference>
<feature type="transmembrane region" description="Helical" evidence="1">
    <location>
        <begin position="251"/>
        <end position="269"/>
    </location>
</feature>
<feature type="transmembrane region" description="Helical" evidence="1">
    <location>
        <begin position="356"/>
        <end position="376"/>
    </location>
</feature>
<dbReference type="OMA" id="CHQCLYQ"/>
<evidence type="ECO:0000313" key="3">
    <source>
        <dbReference type="Ensembl" id="ENSMMOP00000010610.1"/>
    </source>
</evidence>
<organism evidence="3 4">
    <name type="scientific">Mola mola</name>
    <name type="common">Ocean sunfish</name>
    <name type="synonym">Tetraodon mola</name>
    <dbReference type="NCBI Taxonomy" id="94237"/>
    <lineage>
        <taxon>Eukaryota</taxon>
        <taxon>Metazoa</taxon>
        <taxon>Chordata</taxon>
        <taxon>Craniata</taxon>
        <taxon>Vertebrata</taxon>
        <taxon>Euteleostomi</taxon>
        <taxon>Actinopterygii</taxon>
        <taxon>Neopterygii</taxon>
        <taxon>Teleostei</taxon>
        <taxon>Neoteleostei</taxon>
        <taxon>Acanthomorphata</taxon>
        <taxon>Eupercaria</taxon>
        <taxon>Tetraodontiformes</taxon>
        <taxon>Molidae</taxon>
        <taxon>Mola</taxon>
    </lineage>
</organism>
<reference evidence="3" key="2">
    <citation type="submission" date="2025-09" db="UniProtKB">
        <authorList>
            <consortium name="Ensembl"/>
        </authorList>
    </citation>
    <scope>IDENTIFICATION</scope>
</reference>
<accession>A0A3Q4B037</accession>
<feature type="transmembrane region" description="Helical" evidence="1">
    <location>
        <begin position="501"/>
        <end position="519"/>
    </location>
</feature>
<feature type="transmembrane region" description="Helical" evidence="1">
    <location>
        <begin position="284"/>
        <end position="305"/>
    </location>
</feature>
<dbReference type="Proteomes" id="UP000261620">
    <property type="component" value="Unplaced"/>
</dbReference>
<dbReference type="STRING" id="94237.ENSMMOP00000010610"/>
<reference evidence="3" key="1">
    <citation type="submission" date="2025-08" db="UniProtKB">
        <authorList>
            <consortium name="Ensembl"/>
        </authorList>
    </citation>
    <scope>IDENTIFICATION</scope>
</reference>
<protein>
    <recommendedName>
        <fullName evidence="2">Heparan-alpha-glucosaminide N-acetyltransferase catalytic domain-containing protein</fullName>
    </recommendedName>
</protein>
<feature type="transmembrane region" description="Helical" evidence="1">
    <location>
        <begin position="570"/>
        <end position="587"/>
    </location>
</feature>
<feature type="transmembrane region" description="Helical" evidence="1">
    <location>
        <begin position="34"/>
        <end position="55"/>
    </location>
</feature>
<name>A0A3Q4B037_MOLML</name>
<feature type="transmembrane region" description="Helical" evidence="1">
    <location>
        <begin position="317"/>
        <end position="336"/>
    </location>
</feature>
<keyword evidence="1" id="KW-0812">Transmembrane</keyword>
<feature type="domain" description="Heparan-alpha-glucosaminide N-acetyltransferase catalytic" evidence="2">
    <location>
        <begin position="242"/>
        <end position="363"/>
    </location>
</feature>
<sequence>MLRRKPNKTPKNTSTVTVANSKRKKIKASEKFDMFPLAAIVMGVAVYVAPLTALFTSDFPHHKHTVLRMDEALLTVNNELETTGVVVSWVSERCYQCLYQTLGGVPAGSSPGQPSSRDFVVKTQHEMTLQLNSTPVNLELCKVSFHFGEHGNYSLWVKNDSSMVNCSIVTLADPVSSYIREITSKLLEFILLRLDAVKAFLFRMAGTMETERLINSELGSPGRIVASATDNILPSPHSPSKRLRSLDTFRGISLVIMVFVNYGGGQYWFFRHESWNGLTIADVVFPWFVFIMGTSIALSISSLLQAGSTRFSLLGKVVWRSIQLFVIGVFIINPNYCKGALSWDNLRIPGVLQRLAWSYLVVASLDLLVLILYLSIKYLTAQGMSSVYVLQDAWWSPETVWLFLTFLLPVPDCPTGYLGPGGIGDMGRYANCTGGAAGYIDRWLLGENHIYQHPSSQVIYATHTPYDPEGVLGSINSILMAFLGLQAGKIFLHYRGLHQSIMSRFLIWGLFLGIVSALMTKCSTDRGFIPVNKNLWSLSYVTTLGCFAYVLLVLIYYAVDVKKWWSGAPFYYPGLNSILVYVGHEVFEEYFPFRWQIANSQSHTEHLTQNLVATSCWVFISYLLYKKKIFWKI</sequence>
<evidence type="ECO:0000313" key="4">
    <source>
        <dbReference type="Proteomes" id="UP000261620"/>
    </source>
</evidence>
<dbReference type="PANTHER" id="PTHR31061">
    <property type="entry name" value="LD22376P"/>
    <property type="match status" value="1"/>
</dbReference>
<evidence type="ECO:0000256" key="1">
    <source>
        <dbReference type="SAM" id="Phobius"/>
    </source>
</evidence>
<keyword evidence="4" id="KW-1185">Reference proteome</keyword>
<dbReference type="InterPro" id="IPR012429">
    <property type="entry name" value="HGSNAT_cat"/>
</dbReference>